<dbReference type="Proteomes" id="UP001138500">
    <property type="component" value="Unassembled WGS sequence"/>
</dbReference>
<dbReference type="Pfam" id="PF04082">
    <property type="entry name" value="Fungal_trans"/>
    <property type="match status" value="1"/>
</dbReference>
<dbReference type="SUPFAM" id="SSF57701">
    <property type="entry name" value="Zn2/Cys6 DNA-binding domain"/>
    <property type="match status" value="1"/>
</dbReference>
<dbReference type="SMART" id="SM00066">
    <property type="entry name" value="GAL4"/>
    <property type="match status" value="1"/>
</dbReference>
<evidence type="ECO:0000313" key="8">
    <source>
        <dbReference type="Proteomes" id="UP001138500"/>
    </source>
</evidence>
<evidence type="ECO:0000259" key="6">
    <source>
        <dbReference type="PROSITE" id="PS50048"/>
    </source>
</evidence>
<feature type="domain" description="Zn(2)-C6 fungal-type" evidence="6">
    <location>
        <begin position="24"/>
        <end position="54"/>
    </location>
</feature>
<dbReference type="GO" id="GO:0000981">
    <property type="term" value="F:DNA-binding transcription factor activity, RNA polymerase II-specific"/>
    <property type="evidence" value="ECO:0007669"/>
    <property type="project" value="InterPro"/>
</dbReference>
<dbReference type="GO" id="GO:0003677">
    <property type="term" value="F:DNA binding"/>
    <property type="evidence" value="ECO:0007669"/>
    <property type="project" value="UniProtKB-KW"/>
</dbReference>
<dbReference type="InterPro" id="IPR044053">
    <property type="entry name" value="AsaB-like"/>
</dbReference>
<feature type="compositionally biased region" description="Polar residues" evidence="5">
    <location>
        <begin position="614"/>
        <end position="631"/>
    </location>
</feature>
<evidence type="ECO:0000256" key="1">
    <source>
        <dbReference type="ARBA" id="ARBA00004123"/>
    </source>
</evidence>
<gene>
    <name evidence="7" type="ORF">Tdes44962_MAKER02150</name>
</gene>
<keyword evidence="3" id="KW-0539">Nucleus</keyword>
<dbReference type="InterPro" id="IPR007219">
    <property type="entry name" value="XnlR_reg_dom"/>
</dbReference>
<protein>
    <submittedName>
        <fullName evidence="7">GAL4-like Zn(II)2Cys6 (Or C6 zinc) binuclear cluster DNA-binding domain</fullName>
    </submittedName>
</protein>
<keyword evidence="8" id="KW-1185">Reference proteome</keyword>
<dbReference type="CDD" id="cd12148">
    <property type="entry name" value="fungal_TF_MHR"/>
    <property type="match status" value="1"/>
</dbReference>
<dbReference type="GO" id="GO:0006351">
    <property type="term" value="P:DNA-templated transcription"/>
    <property type="evidence" value="ECO:0007669"/>
    <property type="project" value="InterPro"/>
</dbReference>
<comment type="caution">
    <text evidence="7">The sequence shown here is derived from an EMBL/GenBank/DDBJ whole genome shotgun (WGS) entry which is preliminary data.</text>
</comment>
<evidence type="ECO:0000313" key="7">
    <source>
        <dbReference type="EMBL" id="KAH9831072.1"/>
    </source>
</evidence>
<name>A0A9W7SUR2_9PEZI</name>
<dbReference type="PROSITE" id="PS50048">
    <property type="entry name" value="ZN2_CY6_FUNGAL_2"/>
    <property type="match status" value="1"/>
</dbReference>
<dbReference type="EMBL" id="RIBY02001224">
    <property type="protein sequence ID" value="KAH9831072.1"/>
    <property type="molecule type" value="Genomic_DNA"/>
</dbReference>
<keyword evidence="2" id="KW-0479">Metal-binding</keyword>
<feature type="region of interest" description="Disordered" evidence="5">
    <location>
        <begin position="614"/>
        <end position="644"/>
    </location>
</feature>
<dbReference type="CDD" id="cd00067">
    <property type="entry name" value="GAL4"/>
    <property type="match status" value="1"/>
</dbReference>
<dbReference type="AlphaFoldDB" id="A0A9W7SUR2"/>
<dbReference type="InterPro" id="IPR050613">
    <property type="entry name" value="Sec_Metabolite_Reg"/>
</dbReference>
<feature type="region of interest" description="Disordered" evidence="5">
    <location>
        <begin position="1"/>
        <end position="20"/>
    </location>
</feature>
<dbReference type="PANTHER" id="PTHR31001">
    <property type="entry name" value="UNCHARACTERIZED TRANSCRIPTIONAL REGULATORY PROTEIN"/>
    <property type="match status" value="1"/>
</dbReference>
<dbReference type="GO" id="GO:0008270">
    <property type="term" value="F:zinc ion binding"/>
    <property type="evidence" value="ECO:0007669"/>
    <property type="project" value="InterPro"/>
</dbReference>
<reference evidence="7 8" key="2">
    <citation type="journal article" date="2021" name="Curr. Genet.">
        <title>Genetic response to nitrogen starvation in the aggressive Eucalyptus foliar pathogen Teratosphaeria destructans.</title>
        <authorList>
            <person name="Havenga M."/>
            <person name="Wingfield B.D."/>
            <person name="Wingfield M.J."/>
            <person name="Dreyer L.L."/>
            <person name="Roets F."/>
            <person name="Aylward J."/>
        </authorList>
    </citation>
    <scope>NUCLEOTIDE SEQUENCE [LARGE SCALE GENOMIC DNA]</scope>
    <source>
        <strain evidence="7">CMW44962</strain>
    </source>
</reference>
<dbReference type="InterPro" id="IPR001138">
    <property type="entry name" value="Zn2Cys6_DnaBD"/>
</dbReference>
<evidence type="ECO:0000256" key="2">
    <source>
        <dbReference type="ARBA" id="ARBA00022723"/>
    </source>
</evidence>
<dbReference type="NCBIfam" id="NF041278">
    <property type="entry name" value="CmcJ_NvfI_EfuI"/>
    <property type="match status" value="1"/>
</dbReference>
<proteinExistence type="inferred from homology"/>
<comment type="subcellular location">
    <subcellularLocation>
        <location evidence="1">Nucleus</location>
    </subcellularLocation>
</comment>
<dbReference type="OrthoDB" id="424974at2759"/>
<evidence type="ECO:0000256" key="5">
    <source>
        <dbReference type="SAM" id="MobiDB-lite"/>
    </source>
</evidence>
<comment type="similarity">
    <text evidence="4">Belongs to the asaB hydroxylase/desaturase family.</text>
</comment>
<dbReference type="Gene3D" id="4.10.240.10">
    <property type="entry name" value="Zn(2)-C6 fungal-type DNA-binding domain"/>
    <property type="match status" value="1"/>
</dbReference>
<feature type="region of interest" description="Disordered" evidence="5">
    <location>
        <begin position="576"/>
        <end position="597"/>
    </location>
</feature>
<dbReference type="PANTHER" id="PTHR31001:SF77">
    <property type="entry name" value="TRANSCRIPTION FACTOR, PUTATIVE (AFU_ORTHOLOGUE AFUA_3G12940)-RELATED"/>
    <property type="match status" value="1"/>
</dbReference>
<feature type="region of interest" description="Disordered" evidence="5">
    <location>
        <begin position="91"/>
        <end position="110"/>
    </location>
</feature>
<sequence length="1096" mass="123955">MSDISPPESRHQAAQATTAKPGTACLGCRRRKLKCSREQEGCTNCTKADLPCVYPQPETGAKRKRGPYKKDRPARERHLEDLVRYLEPKTLIPDTGSGAARSQEAERGTHEFSVHLGDTAKQNSQPQDLVKDALIALTRSSASERANGNNFGGVVQAAPQARVGASGSTHPPARQVFEYWHLFITRVEPLTKILHCSTFARNLFTAIDEPEKLESSAATLLFSVYYSAVSTCTTAETRTRFGADKEVLLHQYSRTIESALADNYGMPTLESVQALVLYIICLRRQDDNKNLKALFGLAVRLAQMIGLHQDPAEKGLRPFECELRRRLWFHICQLESRGAEEGGARSTSVMKGSDLRFPANVNDCDLDPRAVEMPVSRVGITEMTFVRVRWEAQKMVYKLWTMKKQAKESGDMSGLRAQQDEFFNEAKARLKEEYLDHMDSSRPYDWMCRLFLEGMIHKVRMMIEHPLGQIPKKDMSLEERFKLLQSSVYVIKFTHSLATDRRTEQWQWFFRGYVQWHSLAIVVAELPRITDRSFTLSAWAVLDPILANWDKTYALKQGEEAWEHVHALIEKAREMRKSSAKGKGSIQPSLKPLEQPRREATSALAIASEGGYTASRSTSWTNTATESPTEIDNSDKQHLPFPMQGQLQPHISTQTVVTSGYGQHPIIPIYGTAAFDINNNLSNMYDLAHWDGFEQVDFGAFDQVFENWEFPDPRTAGAEMLGMMSTYDASTSISAFDNYKVDEESIKSHHSETSIHVLSATNMSSKTELTKGYVRFSVPDLSISGKDLAIYSPPISKNVKQELVTLHDFRTATDVAKGVEGLDVQGFTWIKHQSSLKSPEEFITGRNIEDIYIQECIDLVKDLTGAKRGIVHNVALRRQPRTRFNPTSVDSPRRGDASDQAIMKLPRDRVLVNGRDDSNHGEPAQHSHIDHTLRGLRDTFRMCRRDITAAAKEVVEAEDARVQGLNVRVPRYASYSVWRPLKPVKRDPIAVLDWRTLDKSELVAHEFRALSEMTEDGEYMIEAYMALPPTHPEKQKWYWMSEQKPDEVLIIKFGDSKSEEDENVAGGCVHCSPIIPGTENEEVRQSVEVRVYAFWE</sequence>
<dbReference type="Pfam" id="PF00172">
    <property type="entry name" value="Zn_clus"/>
    <property type="match status" value="1"/>
</dbReference>
<dbReference type="InterPro" id="IPR036864">
    <property type="entry name" value="Zn2-C6_fun-type_DNA-bd_sf"/>
</dbReference>
<dbReference type="GO" id="GO:0016491">
    <property type="term" value="F:oxidoreductase activity"/>
    <property type="evidence" value="ECO:0007669"/>
    <property type="project" value="InterPro"/>
</dbReference>
<dbReference type="PROSITE" id="PS00463">
    <property type="entry name" value="ZN2_CY6_FUNGAL_1"/>
    <property type="match status" value="1"/>
</dbReference>
<dbReference type="GO" id="GO:0005634">
    <property type="term" value="C:nucleus"/>
    <property type="evidence" value="ECO:0007669"/>
    <property type="project" value="UniProtKB-SubCell"/>
</dbReference>
<accession>A0A9W7SUR2</accession>
<evidence type="ECO:0000256" key="4">
    <source>
        <dbReference type="ARBA" id="ARBA00023604"/>
    </source>
</evidence>
<organism evidence="7 8">
    <name type="scientific">Teratosphaeria destructans</name>
    <dbReference type="NCBI Taxonomy" id="418781"/>
    <lineage>
        <taxon>Eukaryota</taxon>
        <taxon>Fungi</taxon>
        <taxon>Dikarya</taxon>
        <taxon>Ascomycota</taxon>
        <taxon>Pezizomycotina</taxon>
        <taxon>Dothideomycetes</taxon>
        <taxon>Dothideomycetidae</taxon>
        <taxon>Mycosphaerellales</taxon>
        <taxon>Teratosphaeriaceae</taxon>
        <taxon>Teratosphaeria</taxon>
    </lineage>
</organism>
<evidence type="ECO:0000256" key="3">
    <source>
        <dbReference type="ARBA" id="ARBA00023242"/>
    </source>
</evidence>
<reference evidence="7 8" key="1">
    <citation type="journal article" date="2018" name="IMA Fungus">
        <title>IMA Genome-F 10: Nine draft genome sequences of Claviceps purpurea s.lat., including C. arundinis, C. humidiphila, and C. cf. spartinae, pseudomolecules for the pitch canker pathogen Fusarium circinatum, draft genome of Davidsoniella eucalypti, Grosmannia galeiformis, Quambalaria eucalypti, and Teratosphaeria destructans.</title>
        <authorList>
            <person name="Wingfield B.D."/>
            <person name="Liu M."/>
            <person name="Nguyen H.D."/>
            <person name="Lane F.A."/>
            <person name="Morgan S.W."/>
            <person name="De Vos L."/>
            <person name="Wilken P.M."/>
            <person name="Duong T.A."/>
            <person name="Aylward J."/>
            <person name="Coetzee M.P."/>
            <person name="Dadej K."/>
            <person name="De Beer Z.W."/>
            <person name="Findlay W."/>
            <person name="Havenga M."/>
            <person name="Kolarik M."/>
            <person name="Menzies J.G."/>
            <person name="Naidoo K."/>
            <person name="Pochopski O."/>
            <person name="Shoukouhi P."/>
            <person name="Santana Q.C."/>
            <person name="Seifert K.A."/>
            <person name="Soal N."/>
            <person name="Steenkamp E.T."/>
            <person name="Tatham C.T."/>
            <person name="van der Nest M.A."/>
            <person name="Wingfield M.J."/>
        </authorList>
    </citation>
    <scope>NUCLEOTIDE SEQUENCE [LARGE SCALE GENOMIC DNA]</scope>
    <source>
        <strain evidence="7">CMW44962</strain>
    </source>
</reference>
<feature type="region of interest" description="Disordered" evidence="5">
    <location>
        <begin position="53"/>
        <end position="74"/>
    </location>
</feature>